<gene>
    <name evidence="1" type="ORF">CEXT_564961</name>
</gene>
<accession>A0AAV4TIP7</accession>
<name>A0AAV4TIP7_CAEEX</name>
<dbReference type="Proteomes" id="UP001054945">
    <property type="component" value="Unassembled WGS sequence"/>
</dbReference>
<comment type="caution">
    <text evidence="1">The sequence shown here is derived from an EMBL/GenBank/DDBJ whole genome shotgun (WGS) entry which is preliminary data.</text>
</comment>
<protein>
    <recommendedName>
        <fullName evidence="3">Maturase</fullName>
    </recommendedName>
</protein>
<proteinExistence type="predicted"/>
<sequence length="87" mass="10264">MKSRYLWAQNRMAEQNIWRVRNIATRIRANSHRLSILGDVWHGSKKHGLLHPIADMKNNFVFNGLQGIREWDVIKGIYEAMLLRKPP</sequence>
<evidence type="ECO:0000313" key="2">
    <source>
        <dbReference type="Proteomes" id="UP001054945"/>
    </source>
</evidence>
<keyword evidence="2" id="KW-1185">Reference proteome</keyword>
<dbReference type="AlphaFoldDB" id="A0AAV4TIP7"/>
<reference evidence="1 2" key="1">
    <citation type="submission" date="2021-06" db="EMBL/GenBank/DDBJ databases">
        <title>Caerostris extrusa draft genome.</title>
        <authorList>
            <person name="Kono N."/>
            <person name="Arakawa K."/>
        </authorList>
    </citation>
    <scope>NUCLEOTIDE SEQUENCE [LARGE SCALE GENOMIC DNA]</scope>
</reference>
<evidence type="ECO:0008006" key="3">
    <source>
        <dbReference type="Google" id="ProtNLM"/>
    </source>
</evidence>
<evidence type="ECO:0000313" key="1">
    <source>
        <dbReference type="EMBL" id="GIY44667.1"/>
    </source>
</evidence>
<dbReference type="EMBL" id="BPLR01011175">
    <property type="protein sequence ID" value="GIY44667.1"/>
    <property type="molecule type" value="Genomic_DNA"/>
</dbReference>
<organism evidence="1 2">
    <name type="scientific">Caerostris extrusa</name>
    <name type="common">Bark spider</name>
    <name type="synonym">Caerostris bankana</name>
    <dbReference type="NCBI Taxonomy" id="172846"/>
    <lineage>
        <taxon>Eukaryota</taxon>
        <taxon>Metazoa</taxon>
        <taxon>Ecdysozoa</taxon>
        <taxon>Arthropoda</taxon>
        <taxon>Chelicerata</taxon>
        <taxon>Arachnida</taxon>
        <taxon>Araneae</taxon>
        <taxon>Araneomorphae</taxon>
        <taxon>Entelegynae</taxon>
        <taxon>Araneoidea</taxon>
        <taxon>Araneidae</taxon>
        <taxon>Caerostris</taxon>
    </lineage>
</organism>